<name>A0A183A8K7_9TREM</name>
<feature type="region of interest" description="Disordered" evidence="2">
    <location>
        <begin position="28"/>
        <end position="67"/>
    </location>
</feature>
<dbReference type="InterPro" id="IPR010844">
    <property type="entry name" value="Occludin_ELL"/>
</dbReference>
<evidence type="ECO:0000259" key="3">
    <source>
        <dbReference type="PROSITE" id="PS51980"/>
    </source>
</evidence>
<dbReference type="WBParaSite" id="ECPE_0000329501-mRNA-1">
    <property type="protein sequence ID" value="ECPE_0000329501-mRNA-1"/>
    <property type="gene ID" value="ECPE_0000329501"/>
</dbReference>
<dbReference type="AlphaFoldDB" id="A0A183A8K7"/>
<dbReference type="PROSITE" id="PS51980">
    <property type="entry name" value="OCEL"/>
    <property type="match status" value="1"/>
</dbReference>
<organism evidence="6">
    <name type="scientific">Echinostoma caproni</name>
    <dbReference type="NCBI Taxonomy" id="27848"/>
    <lineage>
        <taxon>Eukaryota</taxon>
        <taxon>Metazoa</taxon>
        <taxon>Spiralia</taxon>
        <taxon>Lophotrochozoa</taxon>
        <taxon>Platyhelminthes</taxon>
        <taxon>Trematoda</taxon>
        <taxon>Digenea</taxon>
        <taxon>Plagiorchiida</taxon>
        <taxon>Echinostomata</taxon>
        <taxon>Echinostomatoidea</taxon>
        <taxon>Echinostomatidae</taxon>
        <taxon>Echinostoma</taxon>
    </lineage>
</organism>
<feature type="compositionally biased region" description="Basic and acidic residues" evidence="2">
    <location>
        <begin position="112"/>
        <end position="124"/>
    </location>
</feature>
<gene>
    <name evidence="4" type="ORF">ECPE_LOCUS3292</name>
</gene>
<sequence>MIRPSQVNNTALSPASLHNTVYTQQSQHVHFGSGGSGGSEGESAAHTPCSYVSSGSSTHGGIPPGQVTIHTTVVDGVNRRGNRNGPSSRQLSGLLTQHVACDLDESVMTQDTGRDTNSKGRSESSCRTAASSRIEDLSPDLSSKFAELDRMFPRISEASQVKLYRMEFERTYPGYSRLYHSFSEIWGTLHVHHSELLEATQHKNVDHLVTTRLADQLNALLDQVRTQQFCEKQTELTLMAHKLRLLKRRLGEFRESQKRAKTSASEFAKTASLEDDTTLRFEGSSRELRDFSRLDANETSESSAPKNDLTVNCERTRRNSHSLV</sequence>
<comment type="similarity">
    <text evidence="1">Belongs to the ELL/occludin family.</text>
</comment>
<dbReference type="EMBL" id="UZAN01040267">
    <property type="protein sequence ID" value="VDP69046.1"/>
    <property type="molecule type" value="Genomic_DNA"/>
</dbReference>
<proteinExistence type="inferred from homology"/>
<evidence type="ECO:0000313" key="5">
    <source>
        <dbReference type="Proteomes" id="UP000272942"/>
    </source>
</evidence>
<dbReference type="Proteomes" id="UP000272942">
    <property type="component" value="Unassembled WGS sequence"/>
</dbReference>
<evidence type="ECO:0000256" key="2">
    <source>
        <dbReference type="SAM" id="MobiDB-lite"/>
    </source>
</evidence>
<dbReference type="OrthoDB" id="6284217at2759"/>
<keyword evidence="5" id="KW-1185">Reference proteome</keyword>
<feature type="domain" description="OCEL" evidence="3">
    <location>
        <begin position="146"/>
        <end position="258"/>
    </location>
</feature>
<reference evidence="6" key="1">
    <citation type="submission" date="2016-06" db="UniProtKB">
        <authorList>
            <consortium name="WormBaseParasite"/>
        </authorList>
    </citation>
    <scope>IDENTIFICATION</scope>
</reference>
<dbReference type="Pfam" id="PF07303">
    <property type="entry name" value="Occludin_ELL"/>
    <property type="match status" value="1"/>
</dbReference>
<evidence type="ECO:0000313" key="6">
    <source>
        <dbReference type="WBParaSite" id="ECPE_0000329501-mRNA-1"/>
    </source>
</evidence>
<accession>A0A183A8K7</accession>
<evidence type="ECO:0000256" key="1">
    <source>
        <dbReference type="PROSITE-ProRule" id="PRU01324"/>
    </source>
</evidence>
<dbReference type="SUPFAM" id="SSF144292">
    <property type="entry name" value="occludin/ELL-like"/>
    <property type="match status" value="1"/>
</dbReference>
<reference evidence="4 5" key="2">
    <citation type="submission" date="2018-11" db="EMBL/GenBank/DDBJ databases">
        <authorList>
            <consortium name="Pathogen Informatics"/>
        </authorList>
    </citation>
    <scope>NUCLEOTIDE SEQUENCE [LARGE SCALE GENOMIC DNA]</scope>
    <source>
        <strain evidence="4 5">Egypt</strain>
    </source>
</reference>
<protein>
    <submittedName>
        <fullName evidence="6">Occludin_ELL domain-containing protein</fullName>
    </submittedName>
</protein>
<feature type="region of interest" description="Disordered" evidence="2">
    <location>
        <begin position="105"/>
        <end position="135"/>
    </location>
</feature>
<evidence type="ECO:0000313" key="4">
    <source>
        <dbReference type="EMBL" id="VDP69046.1"/>
    </source>
</evidence>
<feature type="compositionally biased region" description="Polar residues" evidence="2">
    <location>
        <begin position="50"/>
        <end position="59"/>
    </location>
</feature>